<dbReference type="AlphaFoldDB" id="A0A837N664"/>
<gene>
    <name evidence="2" type="ORF">AFK76_12800</name>
</gene>
<sequence length="128" mass="13181">TGSEKAGQGGNAAGESAPATPPATPAASAPNATTTTSATNSASATETAPGPLLEKRKLVLSKIMAAKKLGTGISGYLAEYNRIEDMVKGSQPTSAYEERLTSLQTGIDEQLKRSQLLKTQRPTAPYTS</sequence>
<dbReference type="Proteomes" id="UP000053030">
    <property type="component" value="Unassembled WGS sequence"/>
</dbReference>
<evidence type="ECO:0000313" key="2">
    <source>
        <dbReference type="EMBL" id="KPD20244.1"/>
    </source>
</evidence>
<feature type="region of interest" description="Disordered" evidence="1">
    <location>
        <begin position="1"/>
        <end position="53"/>
    </location>
</feature>
<name>A0A837N664_9GAMM</name>
<organism evidence="2 3">
    <name type="scientific">Idiomarina zobellii</name>
    <dbReference type="NCBI Taxonomy" id="86103"/>
    <lineage>
        <taxon>Bacteria</taxon>
        <taxon>Pseudomonadati</taxon>
        <taxon>Pseudomonadota</taxon>
        <taxon>Gammaproteobacteria</taxon>
        <taxon>Alteromonadales</taxon>
        <taxon>Idiomarinaceae</taxon>
        <taxon>Idiomarina</taxon>
    </lineage>
</organism>
<evidence type="ECO:0000256" key="1">
    <source>
        <dbReference type="SAM" id="MobiDB-lite"/>
    </source>
</evidence>
<protein>
    <submittedName>
        <fullName evidence="2">Uncharacterized protein</fullName>
    </submittedName>
</protein>
<keyword evidence="3" id="KW-1185">Reference proteome</keyword>
<feature type="non-terminal residue" evidence="2">
    <location>
        <position position="128"/>
    </location>
</feature>
<dbReference type="EMBL" id="LHSG01000073">
    <property type="protein sequence ID" value="KPD20244.1"/>
    <property type="molecule type" value="Genomic_DNA"/>
</dbReference>
<accession>A0A837N664</accession>
<comment type="caution">
    <text evidence="2">The sequence shown here is derived from an EMBL/GenBank/DDBJ whole genome shotgun (WGS) entry which is preliminary data.</text>
</comment>
<proteinExistence type="predicted"/>
<feature type="non-terminal residue" evidence="2">
    <location>
        <position position="1"/>
    </location>
</feature>
<reference evidence="2 3" key="1">
    <citation type="submission" date="2015-08" db="EMBL/GenBank/DDBJ databases">
        <title>Genome sequencing and assembly of the deep-sea bacterium Idiomarina zobellii.</title>
        <authorList>
            <person name="Mithoefer S.D."/>
            <person name="Rheaume B.A."/>
            <person name="MacLea K.S."/>
        </authorList>
    </citation>
    <scope>NUCLEOTIDE SEQUENCE [LARGE SCALE GENOMIC DNA]</scope>
    <source>
        <strain evidence="2 3">KMM 231</strain>
    </source>
</reference>
<evidence type="ECO:0000313" key="3">
    <source>
        <dbReference type="Proteomes" id="UP000053030"/>
    </source>
</evidence>
<feature type="compositionally biased region" description="Low complexity" evidence="1">
    <location>
        <begin position="25"/>
        <end position="49"/>
    </location>
</feature>